<dbReference type="GO" id="GO:0016811">
    <property type="term" value="F:hydrolase activity, acting on carbon-nitrogen (but not peptide) bonds, in linear amides"/>
    <property type="evidence" value="ECO:0007669"/>
    <property type="project" value="TreeGrafter"/>
</dbReference>
<proteinExistence type="predicted"/>
<dbReference type="Proteomes" id="UP000302163">
    <property type="component" value="Chromosome"/>
</dbReference>
<dbReference type="AlphaFoldDB" id="A0A4P8YP28"/>
<dbReference type="PANTHER" id="PTHR12993">
    <property type="entry name" value="N-ACETYLGLUCOSAMINYL-PHOSPHATIDYLINOSITOL DE-N-ACETYLASE-RELATED"/>
    <property type="match status" value="1"/>
</dbReference>
<organism evidence="1 2">
    <name type="scientific">Jejubacter calystegiae</name>
    <dbReference type="NCBI Taxonomy" id="2579935"/>
    <lineage>
        <taxon>Bacteria</taxon>
        <taxon>Pseudomonadati</taxon>
        <taxon>Pseudomonadota</taxon>
        <taxon>Gammaproteobacteria</taxon>
        <taxon>Enterobacterales</taxon>
        <taxon>Enterobacteriaceae</taxon>
        <taxon>Jejubacter</taxon>
    </lineage>
</organism>
<gene>
    <name evidence="1" type="ORF">FEM41_18470</name>
</gene>
<dbReference type="InterPro" id="IPR003737">
    <property type="entry name" value="GlcNAc_PI_deacetylase-related"/>
</dbReference>
<dbReference type="PANTHER" id="PTHR12993:SF30">
    <property type="entry name" value="N-ACETYL-ALPHA-D-GLUCOSAMINYL L-MALATE DEACETYLASE 1"/>
    <property type="match status" value="1"/>
</dbReference>
<dbReference type="EMBL" id="CP040428">
    <property type="protein sequence ID" value="QCT21494.1"/>
    <property type="molecule type" value="Genomic_DNA"/>
</dbReference>
<accession>A0A4P8YP28</accession>
<dbReference type="SUPFAM" id="SSF102588">
    <property type="entry name" value="LmbE-like"/>
    <property type="match status" value="1"/>
</dbReference>
<dbReference type="RefSeq" id="WP_138097650.1">
    <property type="nucleotide sequence ID" value="NZ_CP040428.1"/>
</dbReference>
<name>A0A4P8YP28_9ENTR</name>
<reference evidence="1 2" key="1">
    <citation type="submission" date="2019-05" db="EMBL/GenBank/DDBJ databases">
        <title>Complete genome sequence of Izhakiella calystegiae KSNA2, an endophyte isolated from beach morning glory (Calystegia soldanella).</title>
        <authorList>
            <person name="Jiang L."/>
            <person name="Jeong J.C."/>
            <person name="Kim C.Y."/>
            <person name="Kim D.H."/>
            <person name="Kim S.W."/>
            <person name="Lee j."/>
        </authorList>
    </citation>
    <scope>NUCLEOTIDE SEQUENCE [LARGE SCALE GENOMIC DNA]</scope>
    <source>
        <strain evidence="1 2">KSNA2</strain>
    </source>
</reference>
<dbReference type="InterPro" id="IPR024078">
    <property type="entry name" value="LmbE-like_dom_sf"/>
</dbReference>
<dbReference type="Pfam" id="PF02585">
    <property type="entry name" value="PIG-L"/>
    <property type="match status" value="1"/>
</dbReference>
<dbReference type="Gene3D" id="3.40.50.10320">
    <property type="entry name" value="LmbE-like"/>
    <property type="match status" value="1"/>
</dbReference>
<dbReference type="OrthoDB" id="9790023at2"/>
<evidence type="ECO:0000313" key="1">
    <source>
        <dbReference type="EMBL" id="QCT21494.1"/>
    </source>
</evidence>
<dbReference type="KEGG" id="izh:FEM41_18470"/>
<keyword evidence="2" id="KW-1185">Reference proteome</keyword>
<sequence>MSGKNVLFIGAHPDDIELGCGATMIKEIDNGNRVVSVVLSRGMSGGEETRMVETCSALSLLGCRRIFCLDFDDTRLDFFLDKIILAIENIIVKDITPSGELHRVYTMQKDDRHQDHRAVYYASIVACRGAHDIFCYEVPSSLEYAVPQVYSIINESCLERKIMALQLHTSQSHRPYMQPEQIRVMAQFRGRMAGNYQYAEAFFIHKMVLQA</sequence>
<evidence type="ECO:0000313" key="2">
    <source>
        <dbReference type="Proteomes" id="UP000302163"/>
    </source>
</evidence>
<protein>
    <submittedName>
        <fullName evidence="1">PIG-L family deacetylase</fullName>
    </submittedName>
</protein>